<dbReference type="PANTHER" id="PTHR43825:SF1">
    <property type="entry name" value="TRANSKETOLASE-LIKE PYRIMIDINE-BINDING DOMAIN-CONTAINING PROTEIN"/>
    <property type="match status" value="1"/>
</dbReference>
<organism evidence="2">
    <name type="scientific">marine sediment metagenome</name>
    <dbReference type="NCBI Taxonomy" id="412755"/>
    <lineage>
        <taxon>unclassified sequences</taxon>
        <taxon>metagenomes</taxon>
        <taxon>ecological metagenomes</taxon>
    </lineage>
</organism>
<proteinExistence type="predicted"/>
<dbReference type="SUPFAM" id="SSF52922">
    <property type="entry name" value="TK C-terminal domain-like"/>
    <property type="match status" value="1"/>
</dbReference>
<gene>
    <name evidence="2" type="ORF">S01H1_83035</name>
</gene>
<feature type="non-terminal residue" evidence="2">
    <location>
        <position position="1"/>
    </location>
</feature>
<reference evidence="2" key="1">
    <citation type="journal article" date="2014" name="Front. Microbiol.">
        <title>High frequency of phylogenetically diverse reductive dehalogenase-homologous genes in deep subseafloor sedimentary metagenomes.</title>
        <authorList>
            <person name="Kawai M."/>
            <person name="Futagami T."/>
            <person name="Toyoda A."/>
            <person name="Takaki Y."/>
            <person name="Nishi S."/>
            <person name="Hori S."/>
            <person name="Arai W."/>
            <person name="Tsubouchi T."/>
            <person name="Morono Y."/>
            <person name="Uchiyama I."/>
            <person name="Ito T."/>
            <person name="Fujiyama A."/>
            <person name="Inagaki F."/>
            <person name="Takami H."/>
        </authorList>
    </citation>
    <scope>NUCLEOTIDE SEQUENCE</scope>
    <source>
        <strain evidence="2">Expedition CK06-06</strain>
    </source>
</reference>
<accession>X0Y1F1</accession>
<feature type="domain" description="Transketolase C-terminal" evidence="1">
    <location>
        <begin position="34"/>
        <end position="154"/>
    </location>
</feature>
<dbReference type="AlphaFoldDB" id="X0Y1F1"/>
<dbReference type="PANTHER" id="PTHR43825">
    <property type="entry name" value="PYRUVATE DEHYDROGENASE E1 COMPONENT"/>
    <property type="match status" value="1"/>
</dbReference>
<dbReference type="Pfam" id="PF02780">
    <property type="entry name" value="Transketolase_C"/>
    <property type="match status" value="1"/>
</dbReference>
<evidence type="ECO:0000259" key="1">
    <source>
        <dbReference type="Pfam" id="PF02780"/>
    </source>
</evidence>
<comment type="caution">
    <text evidence="2">The sequence shown here is derived from an EMBL/GenBank/DDBJ whole genome shotgun (WGS) entry which is preliminary data.</text>
</comment>
<name>X0Y1F1_9ZZZZ</name>
<protein>
    <recommendedName>
        <fullName evidence="1">Transketolase C-terminal domain-containing protein</fullName>
    </recommendedName>
</protein>
<sequence>LPYVLEHLDGPVYMRFSRAPVPVTFGDDYQFELGRGVVVREGSDVALIACGQMVAHSLDAAEDLAAGKISARVVNMASIKPIDEEMVVQAAKDCGCVVTVEEASIIGGLGSAVCEVLSEQHPTPVVRVGVKDVFGESGTPDELFDKYGLSKPHIVAAVKKVIERKN</sequence>
<evidence type="ECO:0000313" key="2">
    <source>
        <dbReference type="EMBL" id="GAG42578.1"/>
    </source>
</evidence>
<dbReference type="Gene3D" id="3.40.50.920">
    <property type="match status" value="1"/>
</dbReference>
<dbReference type="InterPro" id="IPR009014">
    <property type="entry name" value="Transketo_C/PFOR_II"/>
</dbReference>
<dbReference type="EMBL" id="BARS01056368">
    <property type="protein sequence ID" value="GAG42578.1"/>
    <property type="molecule type" value="Genomic_DNA"/>
</dbReference>
<dbReference type="InterPro" id="IPR051157">
    <property type="entry name" value="PDH/Transketolase"/>
</dbReference>
<dbReference type="InterPro" id="IPR033248">
    <property type="entry name" value="Transketolase_C"/>
</dbReference>